<name>A0A135YWJ5_9FIRM</name>
<dbReference type="GO" id="GO:0008930">
    <property type="term" value="F:methylthioadenosine nucleosidase activity"/>
    <property type="evidence" value="ECO:0007669"/>
    <property type="project" value="InterPro"/>
</dbReference>
<evidence type="ECO:0000313" key="8">
    <source>
        <dbReference type="Proteomes" id="UP000070326"/>
    </source>
</evidence>
<protein>
    <recommendedName>
        <fullName evidence="2">adenosylhomocysteine nucleosidase</fullName>
        <ecNumber evidence="2">3.2.2.9</ecNumber>
    </recommendedName>
</protein>
<evidence type="ECO:0000256" key="5">
    <source>
        <dbReference type="ARBA" id="ARBA00023167"/>
    </source>
</evidence>
<evidence type="ECO:0000256" key="2">
    <source>
        <dbReference type="ARBA" id="ARBA00011974"/>
    </source>
</evidence>
<dbReference type="eggNOG" id="COG0775">
    <property type="taxonomic scope" value="Bacteria"/>
</dbReference>
<dbReference type="STRING" id="1261.HMPREF3195_00577"/>
<accession>A0A135YWJ5</accession>
<organism evidence="7 8">
    <name type="scientific">Peptostreptococcus anaerobius</name>
    <dbReference type="NCBI Taxonomy" id="1261"/>
    <lineage>
        <taxon>Bacteria</taxon>
        <taxon>Bacillati</taxon>
        <taxon>Bacillota</taxon>
        <taxon>Clostridia</taxon>
        <taxon>Peptostreptococcales</taxon>
        <taxon>Peptostreptococcaceae</taxon>
        <taxon>Peptostreptococcus</taxon>
    </lineage>
</organism>
<keyword evidence="3" id="KW-0028">Amino-acid biosynthesis</keyword>
<dbReference type="PANTHER" id="PTHR46832:SF1">
    <property type="entry name" value="5'-METHYLTHIOADENOSINE_S-ADENOSYLHOMOCYSTEINE NUCLEOSIDASE"/>
    <property type="match status" value="1"/>
</dbReference>
<comment type="pathway">
    <text evidence="1">Amino-acid biosynthesis; L-methionine biosynthesis via salvage pathway; S-methyl-5-thio-alpha-D-ribose 1-phosphate from S-methyl-5'-thioadenosine (hydrolase route): step 1/2.</text>
</comment>
<gene>
    <name evidence="7" type="ORF">HMPREF3195_00577</name>
</gene>
<dbReference type="InterPro" id="IPR000845">
    <property type="entry name" value="Nucleoside_phosphorylase_d"/>
</dbReference>
<dbReference type="GeneID" id="79842643"/>
<dbReference type="GO" id="GO:0019509">
    <property type="term" value="P:L-methionine salvage from methylthioadenosine"/>
    <property type="evidence" value="ECO:0007669"/>
    <property type="project" value="UniProtKB-UniPathway"/>
</dbReference>
<evidence type="ECO:0000256" key="4">
    <source>
        <dbReference type="ARBA" id="ARBA00022801"/>
    </source>
</evidence>
<dbReference type="GO" id="GO:0009164">
    <property type="term" value="P:nucleoside catabolic process"/>
    <property type="evidence" value="ECO:0007669"/>
    <property type="project" value="InterPro"/>
</dbReference>
<reference evidence="7 8" key="1">
    <citation type="submission" date="2016-02" db="EMBL/GenBank/DDBJ databases">
        <authorList>
            <person name="Wen L."/>
            <person name="He K."/>
            <person name="Yang H."/>
        </authorList>
    </citation>
    <scope>NUCLEOTIDE SEQUENCE [LARGE SCALE GENOMIC DNA]</scope>
    <source>
        <strain evidence="7 8">MJR8628A</strain>
    </source>
</reference>
<evidence type="ECO:0000259" key="6">
    <source>
        <dbReference type="Pfam" id="PF01048"/>
    </source>
</evidence>
<dbReference type="InterPro" id="IPR010049">
    <property type="entry name" value="MTA_SAH_Nsdase"/>
</dbReference>
<dbReference type="UniPathway" id="UPA00904">
    <property type="reaction ID" value="UER00871"/>
</dbReference>
<dbReference type="Gene3D" id="3.40.50.1580">
    <property type="entry name" value="Nucleoside phosphorylase domain"/>
    <property type="match status" value="1"/>
</dbReference>
<dbReference type="SUPFAM" id="SSF53167">
    <property type="entry name" value="Purine and uridine phosphorylases"/>
    <property type="match status" value="1"/>
</dbReference>
<keyword evidence="5" id="KW-0486">Methionine biosynthesis</keyword>
<dbReference type="Pfam" id="PF01048">
    <property type="entry name" value="PNP_UDP_1"/>
    <property type="match status" value="1"/>
</dbReference>
<comment type="caution">
    <text evidence="7">The sequence shown here is derived from an EMBL/GenBank/DDBJ whole genome shotgun (WGS) entry which is preliminary data.</text>
</comment>
<feature type="domain" description="Nucleoside phosphorylase" evidence="6">
    <location>
        <begin position="6"/>
        <end position="232"/>
    </location>
</feature>
<evidence type="ECO:0000313" key="7">
    <source>
        <dbReference type="EMBL" id="KXI13774.1"/>
    </source>
</evidence>
<dbReference type="CDD" id="cd09008">
    <property type="entry name" value="MTAN"/>
    <property type="match status" value="1"/>
</dbReference>
<dbReference type="GO" id="GO:0019284">
    <property type="term" value="P:L-methionine salvage from S-adenosylmethionine"/>
    <property type="evidence" value="ECO:0007669"/>
    <property type="project" value="TreeGrafter"/>
</dbReference>
<keyword evidence="4" id="KW-0378">Hydrolase</keyword>
<dbReference type="InterPro" id="IPR035994">
    <property type="entry name" value="Nucleoside_phosphorylase_sf"/>
</dbReference>
<dbReference type="PANTHER" id="PTHR46832">
    <property type="entry name" value="5'-METHYLTHIOADENOSINE/S-ADENOSYLHOMOCYSTEINE NUCLEOSIDASE"/>
    <property type="match status" value="1"/>
</dbReference>
<dbReference type="Proteomes" id="UP000070326">
    <property type="component" value="Unassembled WGS sequence"/>
</dbReference>
<dbReference type="PATRIC" id="fig|1261.3.peg.1162"/>
<dbReference type="RefSeq" id="WP_002843707.1">
    <property type="nucleotide sequence ID" value="NZ_CAMPYD010000002.1"/>
</dbReference>
<dbReference type="EC" id="3.2.2.9" evidence="2"/>
<dbReference type="EMBL" id="LSQZ01000018">
    <property type="protein sequence ID" value="KXI13774.1"/>
    <property type="molecule type" value="Genomic_DNA"/>
</dbReference>
<dbReference type="GO" id="GO:0008782">
    <property type="term" value="F:adenosylhomocysteine nucleosidase activity"/>
    <property type="evidence" value="ECO:0007669"/>
    <property type="project" value="UniProtKB-EC"/>
</dbReference>
<evidence type="ECO:0000256" key="1">
    <source>
        <dbReference type="ARBA" id="ARBA00004945"/>
    </source>
</evidence>
<dbReference type="NCBIfam" id="TIGR01704">
    <property type="entry name" value="MTA_SAH-Nsdase"/>
    <property type="match status" value="1"/>
</dbReference>
<sequence length="235" mass="25573">MTNINKIGVIGAMNEEVVSLTKMLNNKKETRVAGLTFYEGQISGKDLVVVECGIAKVNAAMTTQILISEFKVDAVINTGVAGALHQGIKVNDVVVSTEAIQYDVDASFMGDPKGTIPRMKTSVFVADERLVEAAYRAFEEGHAKTNVYKGRVVTGDKFVADKDTKIELRDHFKGYCCEMEGGAIAHVAYLNGVPFVIIRAISDNADDEAGVSYEDFVVEAAEISREMVVNIIERL</sequence>
<dbReference type="GO" id="GO:0005829">
    <property type="term" value="C:cytosol"/>
    <property type="evidence" value="ECO:0007669"/>
    <property type="project" value="TreeGrafter"/>
</dbReference>
<dbReference type="NCBIfam" id="NF004079">
    <property type="entry name" value="PRK05584.1"/>
    <property type="match status" value="1"/>
</dbReference>
<evidence type="ECO:0000256" key="3">
    <source>
        <dbReference type="ARBA" id="ARBA00022605"/>
    </source>
</evidence>
<dbReference type="AlphaFoldDB" id="A0A135YWJ5"/>
<proteinExistence type="predicted"/>